<dbReference type="Proteomes" id="UP001060215">
    <property type="component" value="Chromosome 3"/>
</dbReference>
<proteinExistence type="predicted"/>
<comment type="caution">
    <text evidence="1">The sequence shown here is derived from an EMBL/GenBank/DDBJ whole genome shotgun (WGS) entry which is preliminary data.</text>
</comment>
<dbReference type="EMBL" id="CM045760">
    <property type="protein sequence ID" value="KAI8024938.1"/>
    <property type="molecule type" value="Genomic_DNA"/>
</dbReference>
<evidence type="ECO:0000313" key="1">
    <source>
        <dbReference type="EMBL" id="KAI8024938.1"/>
    </source>
</evidence>
<accession>A0ACC0IHU5</accession>
<reference evidence="1 2" key="1">
    <citation type="journal article" date="2022" name="Plant J.">
        <title>Chromosome-level genome of Camellia lanceoleosa provides a valuable resource for understanding genome evolution and self-incompatibility.</title>
        <authorList>
            <person name="Gong W."/>
            <person name="Xiao S."/>
            <person name="Wang L."/>
            <person name="Liao Z."/>
            <person name="Chang Y."/>
            <person name="Mo W."/>
            <person name="Hu G."/>
            <person name="Li W."/>
            <person name="Zhao G."/>
            <person name="Zhu H."/>
            <person name="Hu X."/>
            <person name="Ji K."/>
            <person name="Xiang X."/>
            <person name="Song Q."/>
            <person name="Yuan D."/>
            <person name="Jin S."/>
            <person name="Zhang L."/>
        </authorList>
    </citation>
    <scope>NUCLEOTIDE SEQUENCE [LARGE SCALE GENOMIC DNA]</scope>
    <source>
        <strain evidence="1">SQ_2022a</strain>
    </source>
</reference>
<gene>
    <name evidence="1" type="ORF">LOK49_LG02G01480</name>
</gene>
<sequence length="165" mass="18955">MPWLPTHPPPGRRVFGPKPRDRTSKTNRKEKRLAISLAIERGGEYGGGGGVWDRFEKPKTKEFIALMKRWGLIEREVIVSARGFGECEAFESEYWYSEDVDAFDVLNSDKLVFTQASVDYLNEIYGYDYNGETEVGYEDYEEEKQEQEKEGSEGTEGDENSETTK</sequence>
<keyword evidence="2" id="KW-1185">Reference proteome</keyword>
<protein>
    <submittedName>
        <fullName evidence="1">Uncharacterized protein</fullName>
    </submittedName>
</protein>
<name>A0ACC0IHU5_9ERIC</name>
<organism evidence="1 2">
    <name type="scientific">Camellia lanceoleosa</name>
    <dbReference type="NCBI Taxonomy" id="1840588"/>
    <lineage>
        <taxon>Eukaryota</taxon>
        <taxon>Viridiplantae</taxon>
        <taxon>Streptophyta</taxon>
        <taxon>Embryophyta</taxon>
        <taxon>Tracheophyta</taxon>
        <taxon>Spermatophyta</taxon>
        <taxon>Magnoliopsida</taxon>
        <taxon>eudicotyledons</taxon>
        <taxon>Gunneridae</taxon>
        <taxon>Pentapetalae</taxon>
        <taxon>asterids</taxon>
        <taxon>Ericales</taxon>
        <taxon>Theaceae</taxon>
        <taxon>Camellia</taxon>
    </lineage>
</organism>
<evidence type="ECO:0000313" key="2">
    <source>
        <dbReference type="Proteomes" id="UP001060215"/>
    </source>
</evidence>